<evidence type="ECO:0000256" key="1">
    <source>
        <dbReference type="SAM" id="MobiDB-lite"/>
    </source>
</evidence>
<protein>
    <submittedName>
        <fullName evidence="2">Uncharacterized protein</fullName>
    </submittedName>
</protein>
<proteinExistence type="predicted"/>
<comment type="caution">
    <text evidence="2">The sequence shown here is derived from an EMBL/GenBank/DDBJ whole genome shotgun (WGS) entry which is preliminary data.</text>
</comment>
<accession>A0A2U3DRC3</accession>
<evidence type="ECO:0000313" key="2">
    <source>
        <dbReference type="EMBL" id="PWI64798.1"/>
    </source>
</evidence>
<name>A0A2U3DRC3_PURLI</name>
<dbReference type="Proteomes" id="UP000245956">
    <property type="component" value="Unassembled WGS sequence"/>
</dbReference>
<sequence>MEVEGVGAADRPRHPPGREGGPAWKPAGPPLHPSIQPSARLPMSCRPLIADQARRRARGSPGPPCPPAAAAADACKLPPRNIRPKVWPEGKGQPAAAVRIPHSACPWCENDEGVAAAAEATSSSKVLAGEAWNLAASRLVLEVLKVQSASTPILRDAMQRWDVTGCARRPVSVPRRPPTGAPGGH</sequence>
<reference evidence="2 3" key="1">
    <citation type="journal article" date="2016" name="Front. Microbiol.">
        <title>Genome and transcriptome sequences reveal the specific parasitism of the nematophagous Purpureocillium lilacinum 36-1.</title>
        <authorList>
            <person name="Xie J."/>
            <person name="Li S."/>
            <person name="Mo C."/>
            <person name="Xiao X."/>
            <person name="Peng D."/>
            <person name="Wang G."/>
            <person name="Xiao Y."/>
        </authorList>
    </citation>
    <scope>NUCLEOTIDE SEQUENCE [LARGE SCALE GENOMIC DNA]</scope>
    <source>
        <strain evidence="2 3">36-1</strain>
    </source>
</reference>
<feature type="region of interest" description="Disordered" evidence="1">
    <location>
        <begin position="1"/>
        <end position="72"/>
    </location>
</feature>
<dbReference type="EMBL" id="LCWV01000044">
    <property type="protein sequence ID" value="PWI64798.1"/>
    <property type="molecule type" value="Genomic_DNA"/>
</dbReference>
<gene>
    <name evidence="2" type="ORF">PCL_08512</name>
</gene>
<dbReference type="AlphaFoldDB" id="A0A2U3DRC3"/>
<organism evidence="2 3">
    <name type="scientific">Purpureocillium lilacinum</name>
    <name type="common">Paecilomyces lilacinus</name>
    <dbReference type="NCBI Taxonomy" id="33203"/>
    <lineage>
        <taxon>Eukaryota</taxon>
        <taxon>Fungi</taxon>
        <taxon>Dikarya</taxon>
        <taxon>Ascomycota</taxon>
        <taxon>Pezizomycotina</taxon>
        <taxon>Sordariomycetes</taxon>
        <taxon>Hypocreomycetidae</taxon>
        <taxon>Hypocreales</taxon>
        <taxon>Ophiocordycipitaceae</taxon>
        <taxon>Purpureocillium</taxon>
    </lineage>
</organism>
<evidence type="ECO:0000313" key="3">
    <source>
        <dbReference type="Proteomes" id="UP000245956"/>
    </source>
</evidence>